<dbReference type="EMBL" id="CP061171">
    <property type="protein sequence ID" value="QNR82806.1"/>
    <property type="molecule type" value="Genomic_DNA"/>
</dbReference>
<feature type="region of interest" description="Disordered" evidence="1">
    <location>
        <begin position="25"/>
        <end position="77"/>
    </location>
</feature>
<reference evidence="2 3" key="1">
    <citation type="submission" date="2020-09" db="EMBL/GenBank/DDBJ databases">
        <title>Pedobacter sp. SW-16 isolated from soil near Yeocheon.</title>
        <authorList>
            <person name="Im H.S."/>
            <person name="Joung Y."/>
            <person name="Lee S.-S."/>
        </authorList>
    </citation>
    <scope>NUCLEOTIDE SEQUENCE [LARGE SCALE GENOMIC DNA]</scope>
    <source>
        <strain evidence="2 3">SW-16</strain>
    </source>
</reference>
<proteinExistence type="predicted"/>
<evidence type="ECO:0000313" key="3">
    <source>
        <dbReference type="Proteomes" id="UP000516439"/>
    </source>
</evidence>
<protein>
    <submittedName>
        <fullName evidence="2">Uncharacterized protein</fullName>
    </submittedName>
</protein>
<gene>
    <name evidence="2" type="ORF">H9N25_12445</name>
</gene>
<name>A0ABX6TC75_9SPHI</name>
<dbReference type="RefSeq" id="WP_190326082.1">
    <property type="nucleotide sequence ID" value="NZ_CP061171.1"/>
</dbReference>
<accession>A0ABX6TC75</accession>
<dbReference type="Proteomes" id="UP000516439">
    <property type="component" value="Chromosome"/>
</dbReference>
<organism evidence="2 3">
    <name type="scientific">Pedobacter riviphilus</name>
    <dbReference type="NCBI Taxonomy" id="2766984"/>
    <lineage>
        <taxon>Bacteria</taxon>
        <taxon>Pseudomonadati</taxon>
        <taxon>Bacteroidota</taxon>
        <taxon>Sphingobacteriia</taxon>
        <taxon>Sphingobacteriales</taxon>
        <taxon>Sphingobacteriaceae</taxon>
        <taxon>Pedobacter</taxon>
    </lineage>
</organism>
<feature type="compositionally biased region" description="Basic and acidic residues" evidence="1">
    <location>
        <begin position="34"/>
        <end position="50"/>
    </location>
</feature>
<evidence type="ECO:0000313" key="2">
    <source>
        <dbReference type="EMBL" id="QNR82806.1"/>
    </source>
</evidence>
<sequence>MRRTLSFKFKKSFWKATAVLIGFDSPAPVPAPMKNREHPLRSGLDGRDSDAISVLKQMPGTGSASKNQPLLKRNEDY</sequence>
<keyword evidence="3" id="KW-1185">Reference proteome</keyword>
<evidence type="ECO:0000256" key="1">
    <source>
        <dbReference type="SAM" id="MobiDB-lite"/>
    </source>
</evidence>